<dbReference type="EMBL" id="CP015249">
    <property type="protein sequence ID" value="ANB18566.1"/>
    <property type="molecule type" value="Genomic_DNA"/>
</dbReference>
<evidence type="ECO:0000256" key="2">
    <source>
        <dbReference type="SAM" id="SignalP"/>
    </source>
</evidence>
<organism evidence="3 4">
    <name type="scientific">Dokdonella koreensis DS-123</name>
    <dbReference type="NCBI Taxonomy" id="1300342"/>
    <lineage>
        <taxon>Bacteria</taxon>
        <taxon>Pseudomonadati</taxon>
        <taxon>Pseudomonadota</taxon>
        <taxon>Gammaproteobacteria</taxon>
        <taxon>Lysobacterales</taxon>
        <taxon>Rhodanobacteraceae</taxon>
        <taxon>Dokdonella</taxon>
    </lineage>
</organism>
<dbReference type="PANTHER" id="PTHR36842:SF1">
    <property type="entry name" value="PROTEIN TOLB"/>
    <property type="match status" value="1"/>
</dbReference>
<evidence type="ECO:0000313" key="4">
    <source>
        <dbReference type="Proteomes" id="UP000076830"/>
    </source>
</evidence>
<dbReference type="PANTHER" id="PTHR36842">
    <property type="entry name" value="PROTEIN TOLB HOMOLOG"/>
    <property type="match status" value="1"/>
</dbReference>
<gene>
    <name evidence="3" type="ORF">I596_2563</name>
</gene>
<dbReference type="SUPFAM" id="SSF82171">
    <property type="entry name" value="DPP6 N-terminal domain-like"/>
    <property type="match status" value="1"/>
</dbReference>
<sequence>MLAASLLAIAAFAFGAATALAAEPTVIVSLPDRQSGSGNGGQALPTATLSHDGRHVAFTSRASGLSDPEPNPNDQDADVYLRDVALGTTIRISNPADGGDYANAGSGSPRISANGRVIAFLSSANDLVAGDEVDSQPSIFLHDLDTHRTVRIDITNGGPTAHLGSTGPALSADGGHVAFHSKLANLVDGDVVDDLDDIFVHDVAAGLTTKITAGANGFSNSSSIAGDGRRIAFTSRASNLSPLDTDGSDDVYVYDRDADTMILASVGLGDAEPDSYSRSPAISADGRFVAFTSHATNLVAGDANGFVDVFVRDLELGVTELISRGHDGAGANEASYAPCISADGRIIAFHSDASNLVPGDIVTIDPDEDRDVFIYDRDTGSLRIASVAFDGGPGDDYAENCGVSGDGRYVAYESEATNLVEDDPNGDLNDIFRVATGGDTIFTEGFEHPSPPADGTP</sequence>
<keyword evidence="4" id="KW-1185">Reference proteome</keyword>
<dbReference type="KEGG" id="dko:I596_2563"/>
<comment type="similarity">
    <text evidence="1">Belongs to the TolB family.</text>
</comment>
<feature type="chain" id="PRO_5007887262" evidence="2">
    <location>
        <begin position="22"/>
        <end position="457"/>
    </location>
</feature>
<dbReference type="Pfam" id="PF07676">
    <property type="entry name" value="PD40"/>
    <property type="match status" value="3"/>
</dbReference>
<dbReference type="AlphaFoldDB" id="A0A167H243"/>
<dbReference type="InterPro" id="IPR011659">
    <property type="entry name" value="WD40"/>
</dbReference>
<dbReference type="STRING" id="1300342.I596_2563"/>
<dbReference type="RefSeq" id="WP_067648191.1">
    <property type="nucleotide sequence ID" value="NZ_CP015249.1"/>
</dbReference>
<protein>
    <submittedName>
        <fullName evidence="3">WD40 domain protein beta Propeller</fullName>
    </submittedName>
</protein>
<name>A0A167H243_9GAMM</name>
<evidence type="ECO:0000313" key="3">
    <source>
        <dbReference type="EMBL" id="ANB18566.1"/>
    </source>
</evidence>
<keyword evidence="2" id="KW-0732">Signal</keyword>
<feature type="signal peptide" evidence="2">
    <location>
        <begin position="1"/>
        <end position="21"/>
    </location>
</feature>
<accession>A0A167H243</accession>
<evidence type="ECO:0000256" key="1">
    <source>
        <dbReference type="ARBA" id="ARBA00009820"/>
    </source>
</evidence>
<reference evidence="3 4" key="1">
    <citation type="submission" date="2016-04" db="EMBL/GenBank/DDBJ databases">
        <title>Complete genome sequence of Dokdonella koreensis DS-123T.</title>
        <authorList>
            <person name="Kim J.F."/>
            <person name="Lee H."/>
            <person name="Kwak M.-J."/>
        </authorList>
    </citation>
    <scope>NUCLEOTIDE SEQUENCE [LARGE SCALE GENOMIC DNA]</scope>
    <source>
        <strain evidence="3 4">DS-123</strain>
    </source>
</reference>
<dbReference type="Proteomes" id="UP000076830">
    <property type="component" value="Chromosome"/>
</dbReference>
<proteinExistence type="inferred from homology"/>
<dbReference type="InterPro" id="IPR011042">
    <property type="entry name" value="6-blade_b-propeller_TolB-like"/>
</dbReference>
<dbReference type="Gene3D" id="2.120.10.30">
    <property type="entry name" value="TolB, C-terminal domain"/>
    <property type="match status" value="2"/>
</dbReference>